<dbReference type="PANTHER" id="PTHR31672:SF13">
    <property type="entry name" value="F-BOX PROTEIN CPR30-LIKE"/>
    <property type="match status" value="1"/>
</dbReference>
<name>A0A1R3JL38_9ROSI</name>
<dbReference type="EMBL" id="AWUE01015830">
    <property type="protein sequence ID" value="OMO95490.1"/>
    <property type="molecule type" value="Genomic_DNA"/>
</dbReference>
<evidence type="ECO:0000313" key="3">
    <source>
        <dbReference type="EMBL" id="OMO95490.1"/>
    </source>
</evidence>
<organism evidence="3 4">
    <name type="scientific">Corchorus olitorius</name>
    <dbReference type="NCBI Taxonomy" id="93759"/>
    <lineage>
        <taxon>Eukaryota</taxon>
        <taxon>Viridiplantae</taxon>
        <taxon>Streptophyta</taxon>
        <taxon>Embryophyta</taxon>
        <taxon>Tracheophyta</taxon>
        <taxon>Spermatophyta</taxon>
        <taxon>Magnoliopsida</taxon>
        <taxon>eudicotyledons</taxon>
        <taxon>Gunneridae</taxon>
        <taxon>Pentapetalae</taxon>
        <taxon>rosids</taxon>
        <taxon>malvids</taxon>
        <taxon>Malvales</taxon>
        <taxon>Malvaceae</taxon>
        <taxon>Grewioideae</taxon>
        <taxon>Apeibeae</taxon>
        <taxon>Corchorus</taxon>
    </lineage>
</organism>
<dbReference type="InterPro" id="IPR017451">
    <property type="entry name" value="F-box-assoc_interact_dom"/>
</dbReference>
<accession>A0A1R3JL38</accession>
<comment type="caution">
    <text evidence="3">The sequence shown here is derived from an EMBL/GenBank/DDBJ whole genome shotgun (WGS) entry which is preliminary data.</text>
</comment>
<protein>
    <recommendedName>
        <fullName evidence="2">F-box associated beta-propeller type 1 domain-containing protein</fullName>
    </recommendedName>
</protein>
<keyword evidence="1" id="KW-0812">Transmembrane</keyword>
<feature type="transmembrane region" description="Helical" evidence="1">
    <location>
        <begin position="362"/>
        <end position="379"/>
    </location>
</feature>
<dbReference type="PANTHER" id="PTHR31672">
    <property type="entry name" value="BNACNNG10540D PROTEIN"/>
    <property type="match status" value="1"/>
</dbReference>
<dbReference type="SUPFAM" id="SSF50965">
    <property type="entry name" value="Galactose oxidase, central domain"/>
    <property type="match status" value="1"/>
</dbReference>
<evidence type="ECO:0000259" key="2">
    <source>
        <dbReference type="Pfam" id="PF07734"/>
    </source>
</evidence>
<dbReference type="InterPro" id="IPR006527">
    <property type="entry name" value="F-box-assoc_dom_typ1"/>
</dbReference>
<feature type="domain" description="F-box associated beta-propeller type 1" evidence="2">
    <location>
        <begin position="90"/>
        <end position="311"/>
    </location>
</feature>
<evidence type="ECO:0000313" key="4">
    <source>
        <dbReference type="Proteomes" id="UP000187203"/>
    </source>
</evidence>
<sequence length="380" mass="44090">MITSPCFIDSHFDRSATDRSKLAIFIEEYSELERKFSIFFLTLNFSDTSSVTKIVEHPITRCGEADPLRWCMGFFMDRLTNIRVPDLLSCCRGLLLLRVKCYPHLLLWNPSTRECKKVPNSPHLPYYHYMSISASALGYDFTLKTHKIVLICDNPLIDRHSYKFLVYNVKTNSWTPIYTDEDHKDLAYYLGTSKTLVNGAPHWLICYENPGDDTERYEIEYFDFATDEFVVIPQPDDPDFRVSFSSTLLDMEGRLCISHYSSGNVTVWVMEEYGVKESWSKTYFSNIYPVCFAKTINVALVRGFDQQVKASWFAFYNGKEKGIELKFLAGKSLANRAFTTFVESLISVETEKVEGVEVVRKTFLYISILFFSIHFFFLVM</sequence>
<reference evidence="4" key="1">
    <citation type="submission" date="2013-09" db="EMBL/GenBank/DDBJ databases">
        <title>Corchorus olitorius genome sequencing.</title>
        <authorList>
            <person name="Alam M."/>
            <person name="Haque M.S."/>
            <person name="Islam M.S."/>
            <person name="Emdad E.M."/>
            <person name="Islam M.M."/>
            <person name="Ahmed B."/>
            <person name="Halim A."/>
            <person name="Hossen Q.M.M."/>
            <person name="Hossain M.Z."/>
            <person name="Ahmed R."/>
            <person name="Khan M.M."/>
            <person name="Islam R."/>
            <person name="Rashid M.M."/>
            <person name="Khan S.A."/>
            <person name="Rahman M.S."/>
            <person name="Alam M."/>
            <person name="Yahiya A.S."/>
            <person name="Khan M.S."/>
            <person name="Azam M.S."/>
            <person name="Haque T."/>
            <person name="Lashkar M.Z.H."/>
            <person name="Akhand A.I."/>
            <person name="Morshed G."/>
            <person name="Roy S."/>
            <person name="Uddin K.S."/>
            <person name="Rabeya T."/>
            <person name="Hossain A.S."/>
            <person name="Chowdhury A."/>
            <person name="Snigdha A.R."/>
            <person name="Mortoza M.S."/>
            <person name="Matin S.A."/>
            <person name="Hoque S.M.E."/>
            <person name="Islam M.K."/>
            <person name="Roy D.K."/>
            <person name="Haider R."/>
            <person name="Moosa M.M."/>
            <person name="Elias S.M."/>
            <person name="Hasan A.M."/>
            <person name="Jahan S."/>
            <person name="Shafiuddin M."/>
            <person name="Mahmood N."/>
            <person name="Shommy N.S."/>
        </authorList>
    </citation>
    <scope>NUCLEOTIDE SEQUENCE [LARGE SCALE GENOMIC DNA]</scope>
    <source>
        <strain evidence="4">cv. O-4</strain>
    </source>
</reference>
<dbReference type="InterPro" id="IPR011043">
    <property type="entry name" value="Gal_Oxase/kelch_b-propeller"/>
</dbReference>
<keyword evidence="4" id="KW-1185">Reference proteome</keyword>
<gene>
    <name evidence="3" type="ORF">COLO4_15840</name>
</gene>
<dbReference type="InterPro" id="IPR050796">
    <property type="entry name" value="SCF_F-box_component"/>
</dbReference>
<keyword evidence="1" id="KW-1133">Transmembrane helix</keyword>
<dbReference type="Proteomes" id="UP000187203">
    <property type="component" value="Unassembled WGS sequence"/>
</dbReference>
<evidence type="ECO:0000256" key="1">
    <source>
        <dbReference type="SAM" id="Phobius"/>
    </source>
</evidence>
<proteinExistence type="predicted"/>
<dbReference type="AlphaFoldDB" id="A0A1R3JL38"/>
<dbReference type="STRING" id="93759.A0A1R3JL38"/>
<dbReference type="NCBIfam" id="TIGR01640">
    <property type="entry name" value="F_box_assoc_1"/>
    <property type="match status" value="1"/>
</dbReference>
<dbReference type="OrthoDB" id="591557at2759"/>
<dbReference type="Pfam" id="PF07734">
    <property type="entry name" value="FBA_1"/>
    <property type="match status" value="1"/>
</dbReference>
<keyword evidence="1" id="KW-0472">Membrane</keyword>